<comment type="caution">
    <text evidence="3">The sequence shown here is derived from an EMBL/GenBank/DDBJ whole genome shotgun (WGS) entry which is preliminary data.</text>
</comment>
<dbReference type="AlphaFoldDB" id="A0A7C1JKI5"/>
<keyword evidence="1" id="KW-0472">Membrane</keyword>
<gene>
    <name evidence="3" type="ORF">ENQ20_08500</name>
</gene>
<evidence type="ECO:0000259" key="2">
    <source>
        <dbReference type="Pfam" id="PF04865"/>
    </source>
</evidence>
<evidence type="ECO:0000256" key="1">
    <source>
        <dbReference type="SAM" id="Phobius"/>
    </source>
</evidence>
<dbReference type="EMBL" id="DSMG01000084">
    <property type="protein sequence ID" value="HDX31522.1"/>
    <property type="molecule type" value="Genomic_DNA"/>
</dbReference>
<dbReference type="InterPro" id="IPR006949">
    <property type="entry name" value="Barrel_Baseplate_J-like"/>
</dbReference>
<keyword evidence="1" id="KW-1133">Transmembrane helix</keyword>
<reference evidence="3" key="1">
    <citation type="journal article" date="2020" name="mSystems">
        <title>Genome- and Community-Level Interaction Insights into Carbon Utilization and Element Cycling Functions of Hydrothermarchaeota in Hydrothermal Sediment.</title>
        <authorList>
            <person name="Zhou Z."/>
            <person name="Liu Y."/>
            <person name="Xu W."/>
            <person name="Pan J."/>
            <person name="Luo Z.H."/>
            <person name="Li M."/>
        </authorList>
    </citation>
    <scope>NUCLEOTIDE SEQUENCE [LARGE SCALE GENOMIC DNA]</scope>
    <source>
        <strain evidence="3">SpSt-289</strain>
    </source>
</reference>
<proteinExistence type="predicted"/>
<name>A0A7C1JKI5_9CHLR</name>
<organism evidence="3">
    <name type="scientific">Caldilinea aerophila</name>
    <dbReference type="NCBI Taxonomy" id="133453"/>
    <lineage>
        <taxon>Bacteria</taxon>
        <taxon>Bacillati</taxon>
        <taxon>Chloroflexota</taxon>
        <taxon>Caldilineae</taxon>
        <taxon>Caldilineales</taxon>
        <taxon>Caldilineaceae</taxon>
        <taxon>Caldilinea</taxon>
    </lineage>
</organism>
<keyword evidence="1" id="KW-0812">Transmembrane</keyword>
<feature type="domain" description="Baseplate protein J-like barrel" evidence="2">
    <location>
        <begin position="243"/>
        <end position="329"/>
    </location>
</feature>
<accession>A0A7C1JKI5</accession>
<protein>
    <recommendedName>
        <fullName evidence="2">Baseplate protein J-like barrel domain-containing protein</fullName>
    </recommendedName>
</protein>
<evidence type="ECO:0000313" key="3">
    <source>
        <dbReference type="EMBL" id="HDX31522.1"/>
    </source>
</evidence>
<feature type="transmembrane region" description="Helical" evidence="1">
    <location>
        <begin position="153"/>
        <end position="175"/>
    </location>
</feature>
<sequence>MTELYQVQPDASLEAVRRALGQWRNRRIVLELPEGWLELNNVARMRLLQRQAQIQKNEIALITREPATRLAAKQVGVPVFNHAEQAVDKHWQMKPMLPLIDPRAPAAGLPEPPPWRREEIVARQALPTQRQARQRRIETETAYRKPTPMWMRLAGNLIMTALIIVVLAGFTFYVLPAATITVKPGRLPLQTDLRMTALIGIDTVDAEEALLPARLVKVELTEQGAVPTSGTAQKPTTRAVGEVVFTNLVAVPVTIPENTRVSTSAGIPVEFRTLREATVEGGAGQRVTVPVEAVEPGIIGNVRANTINTVVGALGFRLRVNNPNPTAGGGAELVSVVSQADRERLIEILLESARSKAYDRLGEELQTGEWLPPESVQTFVLAQSFDQYNDEPAQQLSGSIRVLVQGLAVNEQQATDLILKKLEAQVPERGKLVLDSIRAQRRPGSEATTTSVTFTMTVSADYTTPIDPDELRRAVAGMTPEEAKRTIREQWLINGEPEIYLDPAWRGVLPSLINRMQVRIDYGP</sequence>
<dbReference type="Pfam" id="PF04865">
    <property type="entry name" value="Baseplate_J"/>
    <property type="match status" value="1"/>
</dbReference>